<protein>
    <submittedName>
        <fullName evidence="2">DUF4268 domain-containing protein</fullName>
    </submittedName>
</protein>
<gene>
    <name evidence="2" type="ORF">IPZ78_06885</name>
</gene>
<sequence>MYSREEAKKLKENFWTAFGQYMSVMPSADNEKVNWVNYKTGIKHLYFRMDATNKSANIFIEISHPDESIRQLMLSQFIEMKTIFDDMMQEEWVWDKDYYDESGKVTSRISCSISKISVFNKQYWPELISFFKPRIIALDEFWSLAKYSFDIFK</sequence>
<accession>A0ABS7Z5M2</accession>
<proteinExistence type="predicted"/>
<keyword evidence="3" id="KW-1185">Reference proteome</keyword>
<organism evidence="2 3">
    <name type="scientific">Sphingobacterium bovistauri</name>
    <dbReference type="NCBI Taxonomy" id="2781959"/>
    <lineage>
        <taxon>Bacteria</taxon>
        <taxon>Pseudomonadati</taxon>
        <taxon>Bacteroidota</taxon>
        <taxon>Sphingobacteriia</taxon>
        <taxon>Sphingobacteriales</taxon>
        <taxon>Sphingobacteriaceae</taxon>
        <taxon>Sphingobacterium</taxon>
    </lineage>
</organism>
<dbReference type="Proteomes" id="UP001165302">
    <property type="component" value="Unassembled WGS sequence"/>
</dbReference>
<dbReference type="Pfam" id="PF14088">
    <property type="entry name" value="DUF4268"/>
    <property type="match status" value="1"/>
</dbReference>
<dbReference type="EMBL" id="JADEYP010000010">
    <property type="protein sequence ID" value="MCA5004877.1"/>
    <property type="molecule type" value="Genomic_DNA"/>
</dbReference>
<evidence type="ECO:0000259" key="1">
    <source>
        <dbReference type="Pfam" id="PF14088"/>
    </source>
</evidence>
<dbReference type="InterPro" id="IPR025364">
    <property type="entry name" value="DUF4268"/>
</dbReference>
<evidence type="ECO:0000313" key="3">
    <source>
        <dbReference type="Proteomes" id="UP001165302"/>
    </source>
</evidence>
<name>A0ABS7Z5M2_9SPHI</name>
<comment type="caution">
    <text evidence="2">The sequence shown here is derived from an EMBL/GenBank/DDBJ whole genome shotgun (WGS) entry which is preliminary data.</text>
</comment>
<feature type="domain" description="DUF4268" evidence="1">
    <location>
        <begin position="10"/>
        <end position="143"/>
    </location>
</feature>
<evidence type="ECO:0000313" key="2">
    <source>
        <dbReference type="EMBL" id="MCA5004877.1"/>
    </source>
</evidence>
<dbReference type="RefSeq" id="WP_225552268.1">
    <property type="nucleotide sequence ID" value="NZ_JADEYP010000010.1"/>
</dbReference>
<reference evidence="2" key="1">
    <citation type="submission" date="2020-10" db="EMBL/GenBank/DDBJ databases">
        <authorList>
            <person name="Lu T."/>
            <person name="Wang Q."/>
            <person name="Han X."/>
        </authorList>
    </citation>
    <scope>NUCLEOTIDE SEQUENCE</scope>
    <source>
        <strain evidence="2">WQ 366</strain>
    </source>
</reference>